<organism evidence="16">
    <name type="scientific">Magallana gigas</name>
    <name type="common">Pacific oyster</name>
    <name type="synonym">Crassostrea gigas</name>
    <dbReference type="NCBI Taxonomy" id="29159"/>
    <lineage>
        <taxon>Eukaryota</taxon>
        <taxon>Metazoa</taxon>
        <taxon>Spiralia</taxon>
        <taxon>Lophotrochozoa</taxon>
        <taxon>Mollusca</taxon>
        <taxon>Bivalvia</taxon>
        <taxon>Autobranchia</taxon>
        <taxon>Pteriomorphia</taxon>
        <taxon>Ostreida</taxon>
        <taxon>Ostreoidea</taxon>
        <taxon>Ostreidae</taxon>
        <taxon>Magallana</taxon>
    </lineage>
</organism>
<evidence type="ECO:0000256" key="1">
    <source>
        <dbReference type="ARBA" id="ARBA00002446"/>
    </source>
</evidence>
<dbReference type="Gene3D" id="1.20.1050.130">
    <property type="match status" value="2"/>
</dbReference>
<keyword evidence="12" id="KW-0969">Cilium</keyword>
<dbReference type="HOGENOM" id="CLU_769987_0_0_1"/>
<dbReference type="GO" id="GO:0035721">
    <property type="term" value="P:intraciliary retrograde transport"/>
    <property type="evidence" value="ECO:0007669"/>
    <property type="project" value="InterPro"/>
</dbReference>
<dbReference type="InterPro" id="IPR004046">
    <property type="entry name" value="GST_C"/>
</dbReference>
<comment type="subcellular location">
    <subcellularLocation>
        <location evidence="3">Cytoplasm</location>
        <location evidence="3">Cytoskeleton</location>
        <location evidence="3">Cilium basal body</location>
    </subcellularLocation>
</comment>
<reference evidence="16" key="1">
    <citation type="journal article" date="2012" name="Nature">
        <title>The oyster genome reveals stress adaptation and complexity of shell formation.</title>
        <authorList>
            <person name="Zhang G."/>
            <person name="Fang X."/>
            <person name="Guo X."/>
            <person name="Li L."/>
            <person name="Luo R."/>
            <person name="Xu F."/>
            <person name="Yang P."/>
            <person name="Zhang L."/>
            <person name="Wang X."/>
            <person name="Qi H."/>
            <person name="Xiong Z."/>
            <person name="Que H."/>
            <person name="Xie Y."/>
            <person name="Holland P.W."/>
            <person name="Paps J."/>
            <person name="Zhu Y."/>
            <person name="Wu F."/>
            <person name="Chen Y."/>
            <person name="Wang J."/>
            <person name="Peng C."/>
            <person name="Meng J."/>
            <person name="Yang L."/>
            <person name="Liu J."/>
            <person name="Wen B."/>
            <person name="Zhang N."/>
            <person name="Huang Z."/>
            <person name="Zhu Q."/>
            <person name="Feng Y."/>
            <person name="Mount A."/>
            <person name="Hedgecock D."/>
            <person name="Xu Z."/>
            <person name="Liu Y."/>
            <person name="Domazet-Loso T."/>
            <person name="Du Y."/>
            <person name="Sun X."/>
            <person name="Zhang S."/>
            <person name="Liu B."/>
            <person name="Cheng P."/>
            <person name="Jiang X."/>
            <person name="Li J."/>
            <person name="Fan D."/>
            <person name="Wang W."/>
            <person name="Fu W."/>
            <person name="Wang T."/>
            <person name="Wang B."/>
            <person name="Zhang J."/>
            <person name="Peng Z."/>
            <person name="Li Y."/>
            <person name="Li N."/>
            <person name="Wang J."/>
            <person name="Chen M."/>
            <person name="He Y."/>
            <person name="Tan F."/>
            <person name="Song X."/>
            <person name="Zheng Q."/>
            <person name="Huang R."/>
            <person name="Yang H."/>
            <person name="Du X."/>
            <person name="Chen L."/>
            <person name="Yang M."/>
            <person name="Gaffney P.M."/>
            <person name="Wang S."/>
            <person name="Luo L."/>
            <person name="She Z."/>
            <person name="Ming Y."/>
            <person name="Huang W."/>
            <person name="Zhang S."/>
            <person name="Huang B."/>
            <person name="Zhang Y."/>
            <person name="Qu T."/>
            <person name="Ni P."/>
            <person name="Miao G."/>
            <person name="Wang J."/>
            <person name="Wang Q."/>
            <person name="Steinberg C.E."/>
            <person name="Wang H."/>
            <person name="Li N."/>
            <person name="Qian L."/>
            <person name="Zhang G."/>
            <person name="Li Y."/>
            <person name="Yang H."/>
            <person name="Liu X."/>
            <person name="Wang J."/>
            <person name="Yin Y."/>
            <person name="Wang J."/>
        </authorList>
    </citation>
    <scope>NUCLEOTIDE SEQUENCE [LARGE SCALE GENOMIC DNA]</scope>
    <source>
        <strain evidence="16">05x7-T-G4-1.051#20</strain>
    </source>
</reference>
<dbReference type="GO" id="GO:0030991">
    <property type="term" value="C:intraciliary transport particle A"/>
    <property type="evidence" value="ECO:0007669"/>
    <property type="project" value="TreeGrafter"/>
</dbReference>
<dbReference type="GO" id="GO:0004364">
    <property type="term" value="F:glutathione transferase activity"/>
    <property type="evidence" value="ECO:0007669"/>
    <property type="project" value="UniProtKB-EC"/>
</dbReference>
<sequence length="360" mass="41592">MPALGYWKIRGLAQPIRLLLNYVGEEFDDVQYEQGDAPEFSRDAWLSVKNTLVGKTPKEKVDCDMMVENAMDFRNGVVRLCYNKDYEKIKEDYFANVKDKLRQFDAFLGDKPWFAGDNITICDFPMYELLDQHKLMKPGILDDYPNLAKFVERFENLPKIKAYMASDKFMAGPINNKIHVKRGDHMKGARMLIRVANNISKFPSHIVPILTSTVIECHRAGLKNSSFSYAAMLMRPEYRNNIDLKYKKKIEMIVRKPDKTEEEEALTSCPYCSFQLPETALMCPECKNNLPYCIVTGRHIVNDDLTACPKCDFPAIFSEFIKLLETEENCPMCSEKIIKENLQKVTDINKYLHPEEGTIE</sequence>
<evidence type="ECO:0000256" key="6">
    <source>
        <dbReference type="ARBA" id="ARBA00012452"/>
    </source>
</evidence>
<dbReference type="InterPro" id="IPR056170">
    <property type="entry name" value="Znf_IFT121-like"/>
</dbReference>
<name>K1QW61_MAGGI</name>
<dbReference type="InterPro" id="IPR036249">
    <property type="entry name" value="Thioredoxin-like_sf"/>
</dbReference>
<keyword evidence="10" id="KW-0677">Repeat</keyword>
<evidence type="ECO:0000256" key="4">
    <source>
        <dbReference type="ARBA" id="ARBA00005861"/>
    </source>
</evidence>
<evidence type="ECO:0000256" key="13">
    <source>
        <dbReference type="ARBA" id="ARBA00023212"/>
    </source>
</evidence>
<comment type="catalytic activity">
    <reaction evidence="15">
        <text>RX + glutathione = an S-substituted glutathione + a halide anion + H(+)</text>
        <dbReference type="Rhea" id="RHEA:16437"/>
        <dbReference type="ChEBI" id="CHEBI:15378"/>
        <dbReference type="ChEBI" id="CHEBI:16042"/>
        <dbReference type="ChEBI" id="CHEBI:17792"/>
        <dbReference type="ChEBI" id="CHEBI:57925"/>
        <dbReference type="ChEBI" id="CHEBI:90779"/>
        <dbReference type="EC" id="2.5.1.18"/>
    </reaction>
</comment>
<keyword evidence="9" id="KW-0808">Transferase</keyword>
<evidence type="ECO:0000256" key="3">
    <source>
        <dbReference type="ARBA" id="ARBA00004120"/>
    </source>
</evidence>
<dbReference type="GO" id="GO:0005929">
    <property type="term" value="C:cilium"/>
    <property type="evidence" value="ECO:0007669"/>
    <property type="project" value="TreeGrafter"/>
</dbReference>
<comment type="function">
    <text evidence="1">GST isoenzymes appear to play a central role in the parasite detoxification system. Other functions are also suspected including a role in increasing the solubility of haematin in the parasite gut.</text>
</comment>
<evidence type="ECO:0000256" key="14">
    <source>
        <dbReference type="ARBA" id="ARBA00023273"/>
    </source>
</evidence>
<dbReference type="FunFam" id="1.20.1050.10:FF:000003">
    <property type="entry name" value="Glutathione S-transferase 2"/>
    <property type="match status" value="1"/>
</dbReference>
<dbReference type="PROSITE" id="PS50405">
    <property type="entry name" value="GST_CTER"/>
    <property type="match status" value="1"/>
</dbReference>
<keyword evidence="11" id="KW-0970">Cilium biogenesis/degradation</keyword>
<evidence type="ECO:0000256" key="8">
    <source>
        <dbReference type="ARBA" id="ARBA00022574"/>
    </source>
</evidence>
<keyword evidence="8" id="KW-0853">WD repeat</keyword>
<accession>K1QW61</accession>
<evidence type="ECO:0000256" key="5">
    <source>
        <dbReference type="ARBA" id="ARBA00011738"/>
    </source>
</evidence>
<comment type="function">
    <text evidence="2">Conjugation of reduced glutathione to a wide number of exogenous and endogenous hydrophobic electrophiles.</text>
</comment>
<dbReference type="AlphaFoldDB" id="K1QW61"/>
<evidence type="ECO:0000256" key="11">
    <source>
        <dbReference type="ARBA" id="ARBA00022794"/>
    </source>
</evidence>
<dbReference type="InterPro" id="IPR004045">
    <property type="entry name" value="Glutathione_S-Trfase_N"/>
</dbReference>
<dbReference type="CDD" id="cd03209">
    <property type="entry name" value="GST_C_Mu"/>
    <property type="match status" value="1"/>
</dbReference>
<evidence type="ECO:0000256" key="7">
    <source>
        <dbReference type="ARBA" id="ARBA00022490"/>
    </source>
</evidence>
<evidence type="ECO:0000256" key="15">
    <source>
        <dbReference type="ARBA" id="ARBA00047960"/>
    </source>
</evidence>
<dbReference type="PANTHER" id="PTHR14920">
    <property type="entry name" value="OSMOTIC AVOIDANCE ABNORMAL PROTEIN 1/WD REPEAT MEMBRANE PROTEIN"/>
    <property type="match status" value="1"/>
</dbReference>
<keyword evidence="7" id="KW-0963">Cytoplasm</keyword>
<evidence type="ECO:0000256" key="12">
    <source>
        <dbReference type="ARBA" id="ARBA00023069"/>
    </source>
</evidence>
<keyword evidence="14" id="KW-0966">Cell projection</keyword>
<dbReference type="EC" id="2.5.1.18" evidence="6"/>
<dbReference type="Pfam" id="PF23146">
    <property type="entry name" value="Zf_IFT144_1st"/>
    <property type="match status" value="1"/>
</dbReference>
<dbReference type="SUPFAM" id="SSF47616">
    <property type="entry name" value="GST C-terminal domain-like"/>
    <property type="match status" value="1"/>
</dbReference>
<comment type="similarity">
    <text evidence="4">Belongs to the GST superfamily. Mu family.</text>
</comment>
<evidence type="ECO:0000256" key="9">
    <source>
        <dbReference type="ARBA" id="ARBA00022679"/>
    </source>
</evidence>
<dbReference type="InParanoid" id="K1QW61"/>
<dbReference type="EMBL" id="JH816905">
    <property type="protein sequence ID" value="EKC33190.1"/>
    <property type="molecule type" value="Genomic_DNA"/>
</dbReference>
<dbReference type="Pfam" id="PF02798">
    <property type="entry name" value="GST_N"/>
    <property type="match status" value="1"/>
</dbReference>
<dbReference type="InterPro" id="IPR036282">
    <property type="entry name" value="Glutathione-S-Trfase_C_sf"/>
</dbReference>
<keyword evidence="13" id="KW-0206">Cytoskeleton</keyword>
<dbReference type="Pfam" id="PF14497">
    <property type="entry name" value="GST_C_3"/>
    <property type="match status" value="1"/>
</dbReference>
<proteinExistence type="inferred from homology"/>
<dbReference type="PANTHER" id="PTHR14920:SF0">
    <property type="entry name" value="WD REPEAT DOMAIN 19"/>
    <property type="match status" value="1"/>
</dbReference>
<comment type="subunit">
    <text evidence="5">Homodimer.</text>
</comment>
<dbReference type="InterPro" id="IPR010987">
    <property type="entry name" value="Glutathione-S-Trfase_C-like"/>
</dbReference>
<evidence type="ECO:0000256" key="2">
    <source>
        <dbReference type="ARBA" id="ARBA00003701"/>
    </source>
</evidence>
<dbReference type="InterPro" id="IPR040379">
    <property type="entry name" value="WDR19/dyf-2"/>
</dbReference>
<evidence type="ECO:0000256" key="10">
    <source>
        <dbReference type="ARBA" id="ARBA00022737"/>
    </source>
</evidence>
<dbReference type="PROSITE" id="PS50404">
    <property type="entry name" value="GST_NTER"/>
    <property type="match status" value="1"/>
</dbReference>
<gene>
    <name evidence="16" type="ORF">CGI_10014212</name>
</gene>
<dbReference type="GO" id="GO:0060271">
    <property type="term" value="P:cilium assembly"/>
    <property type="evidence" value="ECO:0007669"/>
    <property type="project" value="TreeGrafter"/>
</dbReference>
<dbReference type="SUPFAM" id="SSF52833">
    <property type="entry name" value="Thioredoxin-like"/>
    <property type="match status" value="1"/>
</dbReference>
<evidence type="ECO:0000313" key="16">
    <source>
        <dbReference type="EMBL" id="EKC33190.1"/>
    </source>
</evidence>
<protein>
    <recommendedName>
        <fullName evidence="6">glutathione transferase</fullName>
        <ecNumber evidence="6">2.5.1.18</ecNumber>
    </recommendedName>
</protein>
<dbReference type="Pfam" id="PF23145">
    <property type="entry name" value="Zf_2nd_IFT121"/>
    <property type="match status" value="1"/>
</dbReference>